<organism evidence="1 2">
    <name type="scientific">Shimia aestuarii</name>
    <dbReference type="NCBI Taxonomy" id="254406"/>
    <lineage>
        <taxon>Bacteria</taxon>
        <taxon>Pseudomonadati</taxon>
        <taxon>Pseudomonadota</taxon>
        <taxon>Alphaproteobacteria</taxon>
        <taxon>Rhodobacterales</taxon>
        <taxon>Roseobacteraceae</taxon>
    </lineage>
</organism>
<sequence length="219" mass="23729">MTYALIEKAARAKHLEILGGFHPAPDDEHLSGFGTLLMFGPREPGFWEAFTAQSEYLDGTPNPVDRWSSRVITSLAVAFNAHPLFPYGGPPYQPFYQWALRTGRCHPSPISLLAHDTAGLFVSFRGALAFQQTLDLPAPLPNPCTTCTAQPCRTSCPVDAFSGGAYDVDACRAYLTQNRQGSCMSQGCAARRACPVSQGYGRVEAQSALHMQAFLTNGP</sequence>
<dbReference type="Proteomes" id="UP000199144">
    <property type="component" value="Unassembled WGS sequence"/>
</dbReference>
<dbReference type="STRING" id="254406.SAMN04488042_10659"/>
<evidence type="ECO:0008006" key="3">
    <source>
        <dbReference type="Google" id="ProtNLM"/>
    </source>
</evidence>
<evidence type="ECO:0000313" key="1">
    <source>
        <dbReference type="EMBL" id="SFM31812.1"/>
    </source>
</evidence>
<gene>
    <name evidence="1" type="ORF">SAMN04488042_10659</name>
</gene>
<dbReference type="OrthoDB" id="8279740at2"/>
<dbReference type="AlphaFoldDB" id="A0A1I4PVE6"/>
<dbReference type="RefSeq" id="WP_093094531.1">
    <property type="nucleotide sequence ID" value="NZ_FOTQ01000006.1"/>
</dbReference>
<reference evidence="1 2" key="1">
    <citation type="submission" date="2016-10" db="EMBL/GenBank/DDBJ databases">
        <authorList>
            <person name="de Groot N.N."/>
        </authorList>
    </citation>
    <scope>NUCLEOTIDE SEQUENCE [LARGE SCALE GENOMIC DNA]</scope>
    <source>
        <strain evidence="1 2">DSM 15283</strain>
    </source>
</reference>
<dbReference type="EMBL" id="FOTQ01000006">
    <property type="protein sequence ID" value="SFM31812.1"/>
    <property type="molecule type" value="Genomic_DNA"/>
</dbReference>
<proteinExistence type="predicted"/>
<keyword evidence="2" id="KW-1185">Reference proteome</keyword>
<protein>
    <recommendedName>
        <fullName evidence="3">4Fe-4S ferredoxin-type domain-containing protein</fullName>
    </recommendedName>
</protein>
<evidence type="ECO:0000313" key="2">
    <source>
        <dbReference type="Proteomes" id="UP000199144"/>
    </source>
</evidence>
<name>A0A1I4PVE6_9RHOB</name>
<accession>A0A1I4PVE6</accession>